<proteinExistence type="predicted"/>
<dbReference type="SUPFAM" id="SSF53098">
    <property type="entry name" value="Ribonuclease H-like"/>
    <property type="match status" value="1"/>
</dbReference>
<dbReference type="PANTHER" id="PTHR42648">
    <property type="entry name" value="TRANSPOSASE, PUTATIVE-RELATED"/>
    <property type="match status" value="1"/>
</dbReference>
<keyword evidence="2" id="KW-1185">Reference proteome</keyword>
<sequence length="137" mass="15232">MLQEGMHQWNITTNASGLFQDGIGGYDWSFQVEEGITNFALMPIHPKGNPQYTLQNQVIFDSGCSRQMTGNKFFLTDYQEIDGGFVAFRGSTKGGIKREFSVARTPQQNGVAERKNKTLIEAAKTMLADSLLPTNFS</sequence>
<reference evidence="1" key="2">
    <citation type="submission" date="2022-01" db="EMBL/GenBank/DDBJ databases">
        <authorList>
            <person name="Yamashiro T."/>
            <person name="Shiraishi A."/>
            <person name="Satake H."/>
            <person name="Nakayama K."/>
        </authorList>
    </citation>
    <scope>NUCLEOTIDE SEQUENCE</scope>
</reference>
<dbReference type="PANTHER" id="PTHR42648:SF32">
    <property type="entry name" value="RIBONUCLEASE H-LIKE DOMAIN, GAG-PRE-INTEGRASE DOMAIN PROTEIN-RELATED"/>
    <property type="match status" value="1"/>
</dbReference>
<accession>A0ABQ4Z409</accession>
<evidence type="ECO:0000313" key="2">
    <source>
        <dbReference type="Proteomes" id="UP001151760"/>
    </source>
</evidence>
<name>A0ABQ4Z409_9ASTR</name>
<dbReference type="Proteomes" id="UP001151760">
    <property type="component" value="Unassembled WGS sequence"/>
</dbReference>
<dbReference type="EMBL" id="BQNB010010932">
    <property type="protein sequence ID" value="GJS83860.1"/>
    <property type="molecule type" value="Genomic_DNA"/>
</dbReference>
<gene>
    <name evidence="1" type="ORF">Tco_0750401</name>
</gene>
<dbReference type="InterPro" id="IPR036397">
    <property type="entry name" value="RNaseH_sf"/>
</dbReference>
<dbReference type="InterPro" id="IPR039537">
    <property type="entry name" value="Retrotran_Ty1/copia-like"/>
</dbReference>
<dbReference type="Gene3D" id="3.30.420.10">
    <property type="entry name" value="Ribonuclease H-like superfamily/Ribonuclease H"/>
    <property type="match status" value="1"/>
</dbReference>
<protein>
    <submittedName>
        <fullName evidence="1">Retrovirus-related pol polyprotein from transposon TNT 1-94</fullName>
    </submittedName>
</protein>
<dbReference type="InterPro" id="IPR012337">
    <property type="entry name" value="RNaseH-like_sf"/>
</dbReference>
<organism evidence="1 2">
    <name type="scientific">Tanacetum coccineum</name>
    <dbReference type="NCBI Taxonomy" id="301880"/>
    <lineage>
        <taxon>Eukaryota</taxon>
        <taxon>Viridiplantae</taxon>
        <taxon>Streptophyta</taxon>
        <taxon>Embryophyta</taxon>
        <taxon>Tracheophyta</taxon>
        <taxon>Spermatophyta</taxon>
        <taxon>Magnoliopsida</taxon>
        <taxon>eudicotyledons</taxon>
        <taxon>Gunneridae</taxon>
        <taxon>Pentapetalae</taxon>
        <taxon>asterids</taxon>
        <taxon>campanulids</taxon>
        <taxon>Asterales</taxon>
        <taxon>Asteraceae</taxon>
        <taxon>Asteroideae</taxon>
        <taxon>Anthemideae</taxon>
        <taxon>Anthemidinae</taxon>
        <taxon>Tanacetum</taxon>
    </lineage>
</organism>
<reference evidence="1" key="1">
    <citation type="journal article" date="2022" name="Int. J. Mol. Sci.">
        <title>Draft Genome of Tanacetum Coccineum: Genomic Comparison of Closely Related Tanacetum-Family Plants.</title>
        <authorList>
            <person name="Yamashiro T."/>
            <person name="Shiraishi A."/>
            <person name="Nakayama K."/>
            <person name="Satake H."/>
        </authorList>
    </citation>
    <scope>NUCLEOTIDE SEQUENCE</scope>
</reference>
<comment type="caution">
    <text evidence="1">The sequence shown here is derived from an EMBL/GenBank/DDBJ whole genome shotgun (WGS) entry which is preliminary data.</text>
</comment>
<evidence type="ECO:0000313" key="1">
    <source>
        <dbReference type="EMBL" id="GJS83860.1"/>
    </source>
</evidence>